<organism evidence="2 3">
    <name type="scientific">Coraliomargarita akajimensis (strain DSM 45221 / IAM 15411 / JCM 23193 / KCTC 12865 / 04OKA010-24)</name>
    <dbReference type="NCBI Taxonomy" id="583355"/>
    <lineage>
        <taxon>Bacteria</taxon>
        <taxon>Pseudomonadati</taxon>
        <taxon>Verrucomicrobiota</taxon>
        <taxon>Opitutia</taxon>
        <taxon>Puniceicoccales</taxon>
        <taxon>Coraliomargaritaceae</taxon>
        <taxon>Coraliomargarita</taxon>
    </lineage>
</organism>
<dbReference type="eggNOG" id="COG3744">
    <property type="taxonomic scope" value="Bacteria"/>
</dbReference>
<proteinExistence type="predicted"/>
<dbReference type="InterPro" id="IPR029060">
    <property type="entry name" value="PIN-like_dom_sf"/>
</dbReference>
<dbReference type="STRING" id="583355.Caka_2527"/>
<dbReference type="InterPro" id="IPR041705">
    <property type="entry name" value="PIN_Sll0205"/>
</dbReference>
<reference evidence="2 3" key="1">
    <citation type="journal article" date="2010" name="Stand. Genomic Sci.">
        <title>Complete genome sequence of Coraliomargarita akajimensis type strain (04OKA010-24).</title>
        <authorList>
            <person name="Mavromatis K."/>
            <person name="Abt B."/>
            <person name="Brambilla E."/>
            <person name="Lapidus A."/>
            <person name="Copeland A."/>
            <person name="Deshpande S."/>
            <person name="Nolan M."/>
            <person name="Lucas S."/>
            <person name="Tice H."/>
            <person name="Cheng J.F."/>
            <person name="Han C."/>
            <person name="Detter J.C."/>
            <person name="Woyke T."/>
            <person name="Goodwin L."/>
            <person name="Pitluck S."/>
            <person name="Held B."/>
            <person name="Brettin T."/>
            <person name="Tapia R."/>
            <person name="Ivanova N."/>
            <person name="Mikhailova N."/>
            <person name="Pati A."/>
            <person name="Liolios K."/>
            <person name="Chen A."/>
            <person name="Palaniappan K."/>
            <person name="Land M."/>
            <person name="Hauser L."/>
            <person name="Chang Y.J."/>
            <person name="Jeffries C.D."/>
            <person name="Rohde M."/>
            <person name="Goker M."/>
            <person name="Bristow J."/>
            <person name="Eisen J.A."/>
            <person name="Markowitz V."/>
            <person name="Hugenholtz P."/>
            <person name="Klenk H.P."/>
            <person name="Kyrpides N.C."/>
        </authorList>
    </citation>
    <scope>NUCLEOTIDE SEQUENCE [LARGE SCALE GENOMIC DNA]</scope>
    <source>
        <strain evidence="3">DSM 45221 / IAM 15411 / JCM 23193 / KCTC 12865</strain>
    </source>
</reference>
<feature type="domain" description="PIN" evidence="1">
    <location>
        <begin position="3"/>
        <end position="125"/>
    </location>
</feature>
<dbReference type="Proteomes" id="UP000000925">
    <property type="component" value="Chromosome"/>
</dbReference>
<gene>
    <name evidence="2" type="ordered locus">Caka_2527</name>
</gene>
<dbReference type="AlphaFoldDB" id="D5EP33"/>
<keyword evidence="3" id="KW-1185">Reference proteome</keyword>
<sequence length="130" mass="14410">MDVILDTCALLSLAGVADGPLSKQALQAIEDADCVYLSACSCFELCLKHKRGNLKFPRGLKPETFWSQCVEHYGLTEIPVSSEDFAAAVQLPDHHADPFDRIIIAQAARLKSTIVTYDKWFKAYGVKLLH</sequence>
<dbReference type="RefSeq" id="WP_013044265.1">
    <property type="nucleotide sequence ID" value="NC_014008.1"/>
</dbReference>
<dbReference type="InterPro" id="IPR052919">
    <property type="entry name" value="TA_system_RNase"/>
</dbReference>
<protein>
    <submittedName>
        <fullName evidence="2">PilT protein domain protein</fullName>
    </submittedName>
</protein>
<evidence type="ECO:0000259" key="1">
    <source>
        <dbReference type="Pfam" id="PF01850"/>
    </source>
</evidence>
<dbReference type="OrthoDB" id="9798990at2"/>
<accession>D5EP33</accession>
<name>D5EP33_CORAD</name>
<dbReference type="Pfam" id="PF01850">
    <property type="entry name" value="PIN"/>
    <property type="match status" value="1"/>
</dbReference>
<dbReference type="CDD" id="cd09872">
    <property type="entry name" value="PIN_Sll0205-like"/>
    <property type="match status" value="1"/>
</dbReference>
<evidence type="ECO:0000313" key="3">
    <source>
        <dbReference type="Proteomes" id="UP000000925"/>
    </source>
</evidence>
<evidence type="ECO:0000313" key="2">
    <source>
        <dbReference type="EMBL" id="ADE55543.1"/>
    </source>
</evidence>
<dbReference type="PANTHER" id="PTHR36173:SF2">
    <property type="entry name" value="RIBONUCLEASE VAPC16"/>
    <property type="match status" value="1"/>
</dbReference>
<dbReference type="KEGG" id="caa:Caka_2527"/>
<dbReference type="SUPFAM" id="SSF88723">
    <property type="entry name" value="PIN domain-like"/>
    <property type="match status" value="1"/>
</dbReference>
<dbReference type="Gene3D" id="3.40.50.1010">
    <property type="entry name" value="5'-nuclease"/>
    <property type="match status" value="1"/>
</dbReference>
<dbReference type="InterPro" id="IPR002716">
    <property type="entry name" value="PIN_dom"/>
</dbReference>
<dbReference type="HOGENOM" id="CLU_129890_0_1_0"/>
<dbReference type="PANTHER" id="PTHR36173">
    <property type="entry name" value="RIBONUCLEASE VAPC16-RELATED"/>
    <property type="match status" value="1"/>
</dbReference>
<dbReference type="EMBL" id="CP001998">
    <property type="protein sequence ID" value="ADE55543.1"/>
    <property type="molecule type" value="Genomic_DNA"/>
</dbReference>